<keyword evidence="2" id="KW-0732">Signal</keyword>
<organism evidence="3 4">
    <name type="scientific">Ditylenchus dipsaci</name>
    <dbReference type="NCBI Taxonomy" id="166011"/>
    <lineage>
        <taxon>Eukaryota</taxon>
        <taxon>Metazoa</taxon>
        <taxon>Ecdysozoa</taxon>
        <taxon>Nematoda</taxon>
        <taxon>Chromadorea</taxon>
        <taxon>Rhabditida</taxon>
        <taxon>Tylenchina</taxon>
        <taxon>Tylenchomorpha</taxon>
        <taxon>Sphaerularioidea</taxon>
        <taxon>Anguinidae</taxon>
        <taxon>Anguininae</taxon>
        <taxon>Ditylenchus</taxon>
    </lineage>
</organism>
<protein>
    <submittedName>
        <fullName evidence="4">Antifreeze protein</fullName>
    </submittedName>
</protein>
<proteinExistence type="predicted"/>
<feature type="region of interest" description="Disordered" evidence="1">
    <location>
        <begin position="22"/>
        <end position="44"/>
    </location>
</feature>
<evidence type="ECO:0000313" key="4">
    <source>
        <dbReference type="WBParaSite" id="jg3289"/>
    </source>
</evidence>
<accession>A0A915E7X3</accession>
<dbReference type="Proteomes" id="UP000887574">
    <property type="component" value="Unplaced"/>
</dbReference>
<dbReference type="WBParaSite" id="jg3289">
    <property type="protein sequence ID" value="jg3289"/>
    <property type="gene ID" value="jg3289"/>
</dbReference>
<name>A0A915E7X3_9BILA</name>
<evidence type="ECO:0000256" key="2">
    <source>
        <dbReference type="SAM" id="SignalP"/>
    </source>
</evidence>
<feature type="signal peptide" evidence="2">
    <location>
        <begin position="1"/>
        <end position="22"/>
    </location>
</feature>
<dbReference type="AlphaFoldDB" id="A0A915E7X3"/>
<evidence type="ECO:0000313" key="3">
    <source>
        <dbReference type="Proteomes" id="UP000887574"/>
    </source>
</evidence>
<feature type="compositionally biased region" description="Pro residues" evidence="1">
    <location>
        <begin position="24"/>
        <end position="41"/>
    </location>
</feature>
<evidence type="ECO:0000256" key="1">
    <source>
        <dbReference type="SAM" id="MobiDB-lite"/>
    </source>
</evidence>
<keyword evidence="3" id="KW-1185">Reference proteome</keyword>
<reference evidence="4" key="1">
    <citation type="submission" date="2022-11" db="UniProtKB">
        <authorList>
            <consortium name="WormBaseParasite"/>
        </authorList>
    </citation>
    <scope>IDENTIFICATION</scope>
</reference>
<sequence>MTRGFSSLSLLLVGVLAVYTSAQAPPPPPTTTTTPPPPGASPPVTTLPIVQALMAVLPPAVKALLPSVTIDDAKKVITAMPTLDISSLDALIASLTKVSPPVGAVAKAAAPASPPPAAAPAAAPTA</sequence>
<feature type="chain" id="PRO_5037411835" evidence="2">
    <location>
        <begin position="23"/>
        <end position="126"/>
    </location>
</feature>